<dbReference type="PANTHER" id="PTHR12175">
    <property type="entry name" value="AD039 HT014 THIOREDOXIN FAMILY TRP26"/>
    <property type="match status" value="1"/>
</dbReference>
<dbReference type="InterPro" id="IPR008979">
    <property type="entry name" value="Galactose-bd-like_sf"/>
</dbReference>
<dbReference type="InterPro" id="IPR045099">
    <property type="entry name" value="PITH1-like"/>
</dbReference>
<evidence type="ECO:0000313" key="3">
    <source>
        <dbReference type="EMBL" id="MBW0522747.1"/>
    </source>
</evidence>
<dbReference type="GO" id="GO:0005737">
    <property type="term" value="C:cytoplasm"/>
    <property type="evidence" value="ECO:0007669"/>
    <property type="project" value="UniProtKB-ARBA"/>
</dbReference>
<evidence type="ECO:0000259" key="2">
    <source>
        <dbReference type="PROSITE" id="PS51532"/>
    </source>
</evidence>
<dbReference type="PANTHER" id="PTHR12175:SF1">
    <property type="entry name" value="PITH DOMAIN-CONTAINING PROTEIN 1"/>
    <property type="match status" value="1"/>
</dbReference>
<evidence type="ECO:0000313" key="4">
    <source>
        <dbReference type="Proteomes" id="UP000765509"/>
    </source>
</evidence>
<dbReference type="InterPro" id="IPR010400">
    <property type="entry name" value="PITH_dom"/>
</dbReference>
<comment type="caution">
    <text evidence="3">The sequence shown here is derived from an EMBL/GenBank/DDBJ whole genome shotgun (WGS) entry which is preliminary data.</text>
</comment>
<feature type="domain" description="PITH" evidence="2">
    <location>
        <begin position="28"/>
        <end position="209"/>
    </location>
</feature>
<protein>
    <recommendedName>
        <fullName evidence="2">PITH domain-containing protein</fullName>
    </recommendedName>
</protein>
<dbReference type="PROSITE" id="PS51532">
    <property type="entry name" value="PITH"/>
    <property type="match status" value="1"/>
</dbReference>
<name>A0A9Q3I0E2_9BASI</name>
<gene>
    <name evidence="3" type="ORF">O181_062462</name>
</gene>
<comment type="similarity">
    <text evidence="1">Belongs to the PITHD1 family.</text>
</comment>
<reference evidence="3" key="1">
    <citation type="submission" date="2021-03" db="EMBL/GenBank/DDBJ databases">
        <title>Draft genome sequence of rust myrtle Austropuccinia psidii MF-1, a brazilian biotype.</title>
        <authorList>
            <person name="Quecine M.C."/>
            <person name="Pachon D.M.R."/>
            <person name="Bonatelli M.L."/>
            <person name="Correr F.H."/>
            <person name="Franceschini L.M."/>
            <person name="Leite T.F."/>
            <person name="Margarido G.R.A."/>
            <person name="Almeida C.A."/>
            <person name="Ferrarezi J.A."/>
            <person name="Labate C.A."/>
        </authorList>
    </citation>
    <scope>NUCLEOTIDE SEQUENCE</scope>
    <source>
        <strain evidence="3">MF-1</strain>
    </source>
</reference>
<organism evidence="3 4">
    <name type="scientific">Austropuccinia psidii MF-1</name>
    <dbReference type="NCBI Taxonomy" id="1389203"/>
    <lineage>
        <taxon>Eukaryota</taxon>
        <taxon>Fungi</taxon>
        <taxon>Dikarya</taxon>
        <taxon>Basidiomycota</taxon>
        <taxon>Pucciniomycotina</taxon>
        <taxon>Pucciniomycetes</taxon>
        <taxon>Pucciniales</taxon>
        <taxon>Sphaerophragmiaceae</taxon>
        <taxon>Austropuccinia</taxon>
    </lineage>
</organism>
<dbReference type="OrthoDB" id="2635at2759"/>
<dbReference type="InterPro" id="IPR037047">
    <property type="entry name" value="PITH_dom_sf"/>
</dbReference>
<accession>A0A9Q3I0E2</accession>
<sequence length="231" mass="25469">MAINNCEGDLTGADVDELDPSIAADVLSRTLGTSNSASLYSYIDQARSYALNVNQSPSSSNDISLIVRPLHTRHSISVDQSLVSLDDTGPEIIIHIVFNQLVRVRAVIVNIGRGEEAPQVCRVWTNRQSAISFEDTDQIKTDQEWELNQVEEAIEYPTRVSRFQSVSCLTFEFKNPSGGDRTRLYYLGVLGEVKQLKKDPSSQLSVGAENSADATLDSIREQFGGSQTTIR</sequence>
<dbReference type="EMBL" id="AVOT02029781">
    <property type="protein sequence ID" value="MBW0522747.1"/>
    <property type="molecule type" value="Genomic_DNA"/>
</dbReference>
<dbReference type="AlphaFoldDB" id="A0A9Q3I0E2"/>
<evidence type="ECO:0000256" key="1">
    <source>
        <dbReference type="ARBA" id="ARBA00025788"/>
    </source>
</evidence>
<dbReference type="GO" id="GO:0005634">
    <property type="term" value="C:nucleus"/>
    <property type="evidence" value="ECO:0007669"/>
    <property type="project" value="TreeGrafter"/>
</dbReference>
<dbReference type="Proteomes" id="UP000765509">
    <property type="component" value="Unassembled WGS sequence"/>
</dbReference>
<proteinExistence type="inferred from homology"/>
<dbReference type="SUPFAM" id="SSF49785">
    <property type="entry name" value="Galactose-binding domain-like"/>
    <property type="match status" value="1"/>
</dbReference>
<dbReference type="Gene3D" id="2.60.120.470">
    <property type="entry name" value="PITH domain"/>
    <property type="match status" value="1"/>
</dbReference>
<dbReference type="Pfam" id="PF06201">
    <property type="entry name" value="PITH"/>
    <property type="match status" value="1"/>
</dbReference>
<keyword evidence="4" id="KW-1185">Reference proteome</keyword>